<reference evidence="4 5" key="1">
    <citation type="submission" date="2020-08" db="EMBL/GenBank/DDBJ databases">
        <title>Genomic Encyclopedia of Type Strains, Phase IV (KMG-IV): sequencing the most valuable type-strain genomes for metagenomic binning, comparative biology and taxonomic classification.</title>
        <authorList>
            <person name="Goeker M."/>
        </authorList>
    </citation>
    <scope>NUCLEOTIDE SEQUENCE [LARGE SCALE GENOMIC DNA]</scope>
    <source>
        <strain evidence="4 5">DSM 19979</strain>
    </source>
</reference>
<dbReference type="PANTHER" id="PTHR12192">
    <property type="entry name" value="CATION TRANSPORT PROTEIN CHAC-RELATED"/>
    <property type="match status" value="1"/>
</dbReference>
<dbReference type="EMBL" id="JACIDJ010000001">
    <property type="protein sequence ID" value="MBB3897318.1"/>
    <property type="molecule type" value="Genomic_DNA"/>
</dbReference>
<dbReference type="AlphaFoldDB" id="A0A840A5T6"/>
<dbReference type="EC" id="4.3.2.7" evidence="1"/>
<dbReference type="GO" id="GO:0006751">
    <property type="term" value="P:glutathione catabolic process"/>
    <property type="evidence" value="ECO:0007669"/>
    <property type="project" value="InterPro"/>
</dbReference>
<dbReference type="SUPFAM" id="SSF110857">
    <property type="entry name" value="Gamma-glutamyl cyclotransferase-like"/>
    <property type="match status" value="1"/>
</dbReference>
<evidence type="ECO:0000256" key="1">
    <source>
        <dbReference type="ARBA" id="ARBA00012344"/>
    </source>
</evidence>
<dbReference type="CDD" id="cd06661">
    <property type="entry name" value="GGCT_like"/>
    <property type="match status" value="1"/>
</dbReference>
<keyword evidence="5" id="KW-1185">Reference proteome</keyword>
<sequence>MQHLPLDADGHLYVFAYGSLIWRPGFDHQGAEPALLRGYHRRFCLWSRMYRGTPEVPGLVLGLDRGGACRGVAFRVVASHAAAVLEYLDARENPNGFYVYERRLLPLSLASGRQVRGIAYVADRRHPSYARPCEDSTVAAIARGHGQAGPNREYLLNTAAHLRAMGLPDRRLERLARLVEEEQRLIHRSGLPASADQTQDDQRLIHRSGLSGLRGSDAG</sequence>
<evidence type="ECO:0000313" key="4">
    <source>
        <dbReference type="EMBL" id="MBB3897318.1"/>
    </source>
</evidence>
<gene>
    <name evidence="4" type="ORF">GGQ83_000744</name>
</gene>
<comment type="caution">
    <text evidence="4">The sequence shown here is derived from an EMBL/GenBank/DDBJ whole genome shotgun (WGS) entry which is preliminary data.</text>
</comment>
<keyword evidence="2" id="KW-0456">Lyase</keyword>
<organism evidence="4 5">
    <name type="scientific">Roseococcus suduntuyensis</name>
    <dbReference type="NCBI Taxonomy" id="455361"/>
    <lineage>
        <taxon>Bacteria</taxon>
        <taxon>Pseudomonadati</taxon>
        <taxon>Pseudomonadota</taxon>
        <taxon>Alphaproteobacteria</taxon>
        <taxon>Acetobacterales</taxon>
        <taxon>Roseomonadaceae</taxon>
        <taxon>Roseococcus</taxon>
    </lineage>
</organism>
<dbReference type="Pfam" id="PF04752">
    <property type="entry name" value="ChaC"/>
    <property type="match status" value="1"/>
</dbReference>
<protein>
    <recommendedName>
        <fullName evidence="1">glutathione-specific gamma-glutamylcyclotransferase</fullName>
        <ecNumber evidence="1">4.3.2.7</ecNumber>
    </recommendedName>
</protein>
<dbReference type="Proteomes" id="UP000553193">
    <property type="component" value="Unassembled WGS sequence"/>
</dbReference>
<dbReference type="InterPro" id="IPR036568">
    <property type="entry name" value="GGCT-like_sf"/>
</dbReference>
<evidence type="ECO:0000256" key="3">
    <source>
        <dbReference type="SAM" id="MobiDB-lite"/>
    </source>
</evidence>
<evidence type="ECO:0000256" key="2">
    <source>
        <dbReference type="ARBA" id="ARBA00023239"/>
    </source>
</evidence>
<dbReference type="GO" id="GO:0005737">
    <property type="term" value="C:cytoplasm"/>
    <property type="evidence" value="ECO:0007669"/>
    <property type="project" value="TreeGrafter"/>
</dbReference>
<dbReference type="InterPro" id="IPR006840">
    <property type="entry name" value="ChaC"/>
</dbReference>
<dbReference type="GO" id="GO:0061928">
    <property type="term" value="F:glutathione specific gamma-glutamylcyclotransferase activity"/>
    <property type="evidence" value="ECO:0007669"/>
    <property type="project" value="UniProtKB-EC"/>
</dbReference>
<evidence type="ECO:0000313" key="5">
    <source>
        <dbReference type="Proteomes" id="UP000553193"/>
    </source>
</evidence>
<feature type="region of interest" description="Disordered" evidence="3">
    <location>
        <begin position="189"/>
        <end position="219"/>
    </location>
</feature>
<dbReference type="RefSeq" id="WP_311727120.1">
    <property type="nucleotide sequence ID" value="NZ_JACIDJ010000001.1"/>
</dbReference>
<dbReference type="PANTHER" id="PTHR12192:SF2">
    <property type="entry name" value="GLUTATHIONE-SPECIFIC GAMMA-GLUTAMYLCYCLOTRANSFERASE 2"/>
    <property type="match status" value="1"/>
</dbReference>
<name>A0A840A5T6_9PROT</name>
<dbReference type="Gene3D" id="3.10.490.10">
    <property type="entry name" value="Gamma-glutamyl cyclotransferase-like"/>
    <property type="match status" value="1"/>
</dbReference>
<dbReference type="InterPro" id="IPR013024">
    <property type="entry name" value="GGCT-like"/>
</dbReference>
<accession>A0A840A5T6</accession>
<proteinExistence type="predicted"/>